<evidence type="ECO:0000256" key="1">
    <source>
        <dbReference type="SAM" id="Phobius"/>
    </source>
</evidence>
<proteinExistence type="predicted"/>
<organism evidence="2 3">
    <name type="scientific">Acanthosepion pharaonis</name>
    <name type="common">Pharaoh cuttlefish</name>
    <name type="synonym">Sepia pharaonis</name>
    <dbReference type="NCBI Taxonomy" id="158019"/>
    <lineage>
        <taxon>Eukaryota</taxon>
        <taxon>Metazoa</taxon>
        <taxon>Spiralia</taxon>
        <taxon>Lophotrochozoa</taxon>
        <taxon>Mollusca</taxon>
        <taxon>Cephalopoda</taxon>
        <taxon>Coleoidea</taxon>
        <taxon>Decapodiformes</taxon>
        <taxon>Sepiida</taxon>
        <taxon>Sepiina</taxon>
        <taxon>Sepiidae</taxon>
        <taxon>Acanthosepion</taxon>
    </lineage>
</organism>
<comment type="caution">
    <text evidence="2">The sequence shown here is derived from an EMBL/GenBank/DDBJ whole genome shotgun (WGS) entry which is preliminary data.</text>
</comment>
<evidence type="ECO:0000313" key="2">
    <source>
        <dbReference type="EMBL" id="CAE1276201.1"/>
    </source>
</evidence>
<dbReference type="AlphaFoldDB" id="A0A812CQM6"/>
<name>A0A812CQM6_ACAPH</name>
<reference evidence="2" key="1">
    <citation type="submission" date="2021-01" db="EMBL/GenBank/DDBJ databases">
        <authorList>
            <person name="Li R."/>
            <person name="Bekaert M."/>
        </authorList>
    </citation>
    <scope>NUCLEOTIDE SEQUENCE</scope>
    <source>
        <strain evidence="2">Farmed</strain>
    </source>
</reference>
<gene>
    <name evidence="2" type="ORF">SPHA_39882</name>
</gene>
<dbReference type="EMBL" id="CAHIKZ030001873">
    <property type="protein sequence ID" value="CAE1276201.1"/>
    <property type="molecule type" value="Genomic_DNA"/>
</dbReference>
<keyword evidence="3" id="KW-1185">Reference proteome</keyword>
<feature type="transmembrane region" description="Helical" evidence="1">
    <location>
        <begin position="227"/>
        <end position="249"/>
    </location>
</feature>
<evidence type="ECO:0000313" key="3">
    <source>
        <dbReference type="Proteomes" id="UP000597762"/>
    </source>
</evidence>
<keyword evidence="1" id="KW-0812">Transmembrane</keyword>
<keyword evidence="1" id="KW-0472">Membrane</keyword>
<sequence>MHSRASLFCPVDNTARLFNHHQTSKATTIISIIPTTVGQVIIATKFSLQPEFGFFFFPKVRLNPCFFRMSRWGPIYLPQPSKGLHLLVWDSNTLQVKSGPSCSKQYTCAFLLPVCSLPSRFLDNRDVRVGDRSSTFSRGSHFYLGALLDGGCSVRCGPSFSCEDRFVSGDPLLHSANTFAPYNWPKSARPHHMSSISEPHLFFFSRAVVSIRNYPFSSLLSFSQPTLFQFSLLSFLITAALSPNLLLCVY</sequence>
<dbReference type="Proteomes" id="UP000597762">
    <property type="component" value="Unassembled WGS sequence"/>
</dbReference>
<protein>
    <submittedName>
        <fullName evidence="2">Uncharacterized protein</fullName>
    </submittedName>
</protein>
<accession>A0A812CQM6</accession>
<keyword evidence="1" id="KW-1133">Transmembrane helix</keyword>